<gene>
    <name evidence="10" type="primary">murJ</name>
    <name evidence="11" type="ordered locus">DvMF_3067</name>
</gene>
<evidence type="ECO:0000256" key="5">
    <source>
        <dbReference type="ARBA" id="ARBA00022984"/>
    </source>
</evidence>
<dbReference type="GO" id="GO:0034204">
    <property type="term" value="P:lipid translocation"/>
    <property type="evidence" value="ECO:0007669"/>
    <property type="project" value="TreeGrafter"/>
</dbReference>
<dbReference type="CDD" id="cd13123">
    <property type="entry name" value="MATE_MurJ_like"/>
    <property type="match status" value="1"/>
</dbReference>
<keyword evidence="3 10" id="KW-0812">Transmembrane</keyword>
<dbReference type="GO" id="GO:0015648">
    <property type="term" value="F:lipid-linked peptidoglycan transporter activity"/>
    <property type="evidence" value="ECO:0007669"/>
    <property type="project" value="UniProtKB-UniRule"/>
</dbReference>
<feature type="transmembrane region" description="Helical" evidence="10">
    <location>
        <begin position="87"/>
        <end position="111"/>
    </location>
</feature>
<evidence type="ECO:0000256" key="4">
    <source>
        <dbReference type="ARBA" id="ARBA00022960"/>
    </source>
</evidence>
<evidence type="ECO:0000256" key="10">
    <source>
        <dbReference type="HAMAP-Rule" id="MF_02078"/>
    </source>
</evidence>
<feature type="transmembrane region" description="Helical" evidence="10">
    <location>
        <begin position="316"/>
        <end position="334"/>
    </location>
</feature>
<evidence type="ECO:0000256" key="6">
    <source>
        <dbReference type="ARBA" id="ARBA00022989"/>
    </source>
</evidence>
<comment type="pathway">
    <text evidence="10">Cell wall biogenesis; peptidoglycan biosynthesis.</text>
</comment>
<dbReference type="InterPro" id="IPR051050">
    <property type="entry name" value="Lipid_II_flippase_MurJ/MviN"/>
</dbReference>
<evidence type="ECO:0000256" key="9">
    <source>
        <dbReference type="ARBA" id="ARBA00061532"/>
    </source>
</evidence>
<dbReference type="InterPro" id="IPR004268">
    <property type="entry name" value="MurJ"/>
</dbReference>
<name>B8DJC7_NITV9</name>
<keyword evidence="4 10" id="KW-0133">Cell shape</keyword>
<comment type="similarity">
    <text evidence="9 10">Belongs to the MurJ/MviN family.</text>
</comment>
<dbReference type="STRING" id="883.DvMF_3067"/>
<dbReference type="NCBIfam" id="TIGR01695">
    <property type="entry name" value="murJ_mviN"/>
    <property type="match status" value="1"/>
</dbReference>
<dbReference type="GO" id="GO:0008360">
    <property type="term" value="P:regulation of cell shape"/>
    <property type="evidence" value="ECO:0007669"/>
    <property type="project" value="UniProtKB-KW"/>
</dbReference>
<dbReference type="OrthoDB" id="9804143at2"/>
<dbReference type="PANTHER" id="PTHR47019">
    <property type="entry name" value="LIPID II FLIPPASE MURJ"/>
    <property type="match status" value="1"/>
</dbReference>
<feature type="transmembrane region" description="Helical" evidence="10">
    <location>
        <begin position="448"/>
        <end position="473"/>
    </location>
</feature>
<feature type="transmembrane region" description="Helical" evidence="10">
    <location>
        <begin position="194"/>
        <end position="213"/>
    </location>
</feature>
<feature type="transmembrane region" description="Helical" evidence="10">
    <location>
        <begin position="131"/>
        <end position="157"/>
    </location>
</feature>
<dbReference type="GO" id="GO:0071555">
    <property type="term" value="P:cell wall organization"/>
    <property type="evidence" value="ECO:0007669"/>
    <property type="project" value="UniProtKB-KW"/>
</dbReference>
<keyword evidence="2 10" id="KW-1003">Cell membrane</keyword>
<keyword evidence="10" id="KW-0961">Cell wall biogenesis/degradation</keyword>
<dbReference type="PANTHER" id="PTHR47019:SF1">
    <property type="entry name" value="LIPID II FLIPPASE MURJ"/>
    <property type="match status" value="1"/>
</dbReference>
<feature type="transmembrane region" description="Helical" evidence="10">
    <location>
        <begin position="47"/>
        <end position="75"/>
    </location>
</feature>
<dbReference type="GO" id="GO:0005886">
    <property type="term" value="C:plasma membrane"/>
    <property type="evidence" value="ECO:0007669"/>
    <property type="project" value="UniProtKB-SubCell"/>
</dbReference>
<dbReference type="PRINTS" id="PR01806">
    <property type="entry name" value="VIRFACTRMVIN"/>
</dbReference>
<accession>B8DJC7</accession>
<keyword evidence="10" id="KW-0813">Transport</keyword>
<keyword evidence="5 10" id="KW-0573">Peptidoglycan synthesis</keyword>
<dbReference type="HOGENOM" id="CLU_006797_5_2_7"/>
<feature type="transmembrane region" description="Helical" evidence="10">
    <location>
        <begin position="415"/>
        <end position="436"/>
    </location>
</feature>
<evidence type="ECO:0000256" key="7">
    <source>
        <dbReference type="ARBA" id="ARBA00023136"/>
    </source>
</evidence>
<organism evidence="11">
    <name type="scientific">Nitratidesulfovibrio vulgaris (strain DSM 19637 / Miyazaki F)</name>
    <name type="common">Desulfovibrio vulgaris</name>
    <dbReference type="NCBI Taxonomy" id="883"/>
    <lineage>
        <taxon>Bacteria</taxon>
        <taxon>Pseudomonadati</taxon>
        <taxon>Thermodesulfobacteriota</taxon>
        <taxon>Desulfovibrionia</taxon>
        <taxon>Desulfovibrionales</taxon>
        <taxon>Desulfovibrionaceae</taxon>
        <taxon>Nitratidesulfovibrio</taxon>
    </lineage>
</organism>
<dbReference type="UniPathway" id="UPA00219"/>
<sequence>MKLFTRTHQMGAAALIMAASVFASRFMGLLRDKVISYLFGATAEADIYFAAFVVPDFINYLLAGGYFSITLIPLLSERFERDPEDGWRFFAAAFWWITIAICLLTGVAWWYAPELARVAAPGFDAPSTARLVRFLRIILPAQAFFLPGACVTALLYMRRQFAVPAMGPLVYNGCIIGGGVLSWALAPARGMEGFCWGVLVGAALGSLALPVLAAARGGGVRLRPVLRHPGVRRFALLALPLMIGQSVVVLDEQFVRIFGSMTGEGAVSLLNYARRIMLVPVGVVAQAAGVASYPFLAALAAKGESDAFDATLSTALRNALAVIIPLSVWMLLAAEPTMRLIFQGGGFAAAETLASAPLLRVMLCGVAFWAVQQVVGRAFYAHQDTVTPAVVGTLATLAALPLYVLAGHAGTRGTLGVAVAGTVAVAVYTVALALVWRRRHGGGGLSGIIGCGAKSVALCAAAALPAWPALAYAPLLAPASPTGQLWGAFLSLAASGPMFAGAYLLLARRFAPELAEPVLSRVRPLLARLRGGRQGEGQ</sequence>
<evidence type="ECO:0000256" key="3">
    <source>
        <dbReference type="ARBA" id="ARBA00022692"/>
    </source>
</evidence>
<dbReference type="HAMAP" id="MF_02078">
    <property type="entry name" value="MurJ_MviN"/>
    <property type="match status" value="1"/>
</dbReference>
<dbReference type="AlphaFoldDB" id="B8DJC7"/>
<evidence type="ECO:0000313" key="11">
    <source>
        <dbReference type="EMBL" id="ACL10004.1"/>
    </source>
</evidence>
<proteinExistence type="inferred from homology"/>
<dbReference type="Pfam" id="PF03023">
    <property type="entry name" value="MurJ"/>
    <property type="match status" value="1"/>
</dbReference>
<reference evidence="11" key="1">
    <citation type="submission" date="2008-10" db="EMBL/GenBank/DDBJ databases">
        <title>Complete sequence of Desulfovibrio vulgaris str. 'Miyazaki F'.</title>
        <authorList>
            <person name="Lucas S."/>
            <person name="Copeland A."/>
            <person name="Lapidus A."/>
            <person name="Glavina del Rio T."/>
            <person name="Dalin E."/>
            <person name="Tice H."/>
            <person name="Bruce D."/>
            <person name="Goodwin L."/>
            <person name="Pitluck S."/>
            <person name="Sims D."/>
            <person name="Brettin T."/>
            <person name="Detter J.C."/>
            <person name="Han C."/>
            <person name="Larimer F."/>
            <person name="Land M."/>
            <person name="Hauser L."/>
            <person name="Kyrpides N."/>
            <person name="Mikhailova N."/>
            <person name="Hazen T.C."/>
            <person name="Richardson P."/>
        </authorList>
    </citation>
    <scope>NUCLEOTIDE SEQUENCE</scope>
    <source>
        <strain evidence="11">Miyazaki F</strain>
    </source>
</reference>
<feature type="transmembrane region" description="Helical" evidence="10">
    <location>
        <begin position="485"/>
        <end position="506"/>
    </location>
</feature>
<keyword evidence="6 10" id="KW-1133">Transmembrane helix</keyword>
<comment type="function">
    <text evidence="8 10">Involved in peptidoglycan biosynthesis. Transports lipid-linked peptidoglycan precursors from the inner to the outer leaflet of the cytoplasmic membrane.</text>
</comment>
<dbReference type="KEGG" id="dvm:DvMF_3067"/>
<dbReference type="EMBL" id="CP001197">
    <property type="protein sequence ID" value="ACL10004.1"/>
    <property type="molecule type" value="Genomic_DNA"/>
</dbReference>
<evidence type="ECO:0000256" key="2">
    <source>
        <dbReference type="ARBA" id="ARBA00022475"/>
    </source>
</evidence>
<dbReference type="eggNOG" id="COG0728">
    <property type="taxonomic scope" value="Bacteria"/>
</dbReference>
<feature type="transmembrane region" description="Helical" evidence="10">
    <location>
        <begin position="275"/>
        <end position="296"/>
    </location>
</feature>
<comment type="subcellular location">
    <subcellularLocation>
        <location evidence="1 10">Cell membrane</location>
        <topology evidence="1 10">Multi-pass membrane protein</topology>
    </subcellularLocation>
</comment>
<evidence type="ECO:0000256" key="8">
    <source>
        <dbReference type="ARBA" id="ARBA00060041"/>
    </source>
</evidence>
<protein>
    <recommendedName>
        <fullName evidence="10">Probable lipid II flippase MurJ</fullName>
    </recommendedName>
</protein>
<dbReference type="GO" id="GO:0009252">
    <property type="term" value="P:peptidoglycan biosynthetic process"/>
    <property type="evidence" value="ECO:0007669"/>
    <property type="project" value="UniProtKB-UniRule"/>
</dbReference>
<keyword evidence="7 10" id="KW-0472">Membrane</keyword>
<feature type="transmembrane region" description="Helical" evidence="10">
    <location>
        <begin position="354"/>
        <end position="375"/>
    </location>
</feature>
<evidence type="ECO:0000256" key="1">
    <source>
        <dbReference type="ARBA" id="ARBA00004651"/>
    </source>
</evidence>
<feature type="transmembrane region" description="Helical" evidence="10">
    <location>
        <begin position="387"/>
        <end position="409"/>
    </location>
</feature>
<feature type="transmembrane region" description="Helical" evidence="10">
    <location>
        <begin position="169"/>
        <end position="188"/>
    </location>
</feature>
<feature type="transmembrane region" description="Helical" evidence="10">
    <location>
        <begin position="234"/>
        <end position="255"/>
    </location>
</feature>